<dbReference type="InterPro" id="IPR036908">
    <property type="entry name" value="RlpA-like_sf"/>
</dbReference>
<dbReference type="PROSITE" id="PS50842">
    <property type="entry name" value="EXPANSIN_EG45"/>
    <property type="match status" value="1"/>
</dbReference>
<dbReference type="PRINTS" id="PR01225">
    <property type="entry name" value="EXPANSNFAMLY"/>
</dbReference>
<comment type="similarity">
    <text evidence="1">Belongs to the expansin family.</text>
</comment>
<dbReference type="InterPro" id="IPR007117">
    <property type="entry name" value="Expansin_CBD"/>
</dbReference>
<evidence type="ECO:0000313" key="5">
    <source>
        <dbReference type="Proteomes" id="UP001244341"/>
    </source>
</evidence>
<dbReference type="Pfam" id="PF01357">
    <property type="entry name" value="Expansin_C"/>
    <property type="match status" value="1"/>
</dbReference>
<evidence type="ECO:0000256" key="1">
    <source>
        <dbReference type="RuleBase" id="RU003460"/>
    </source>
</evidence>
<dbReference type="InterPro" id="IPR007118">
    <property type="entry name" value="Expan_Lol_pI"/>
</dbReference>
<accession>A0ABY8U0Y1</accession>
<dbReference type="SUPFAM" id="SSF50685">
    <property type="entry name" value="Barwin-like endoglucanases"/>
    <property type="match status" value="1"/>
</dbReference>
<evidence type="ECO:0000259" key="2">
    <source>
        <dbReference type="PROSITE" id="PS50842"/>
    </source>
</evidence>
<feature type="domain" description="Expansin-like EG45" evidence="2">
    <location>
        <begin position="83"/>
        <end position="186"/>
    </location>
</feature>
<reference evidence="4 5" key="1">
    <citation type="submission" date="2023-05" db="EMBL/GenBank/DDBJ databases">
        <title>A 100% complete, gapless, phased diploid assembly of the Scenedesmus obliquus UTEX 3031 genome.</title>
        <authorList>
            <person name="Biondi T.C."/>
            <person name="Hanschen E.R."/>
            <person name="Kwon T."/>
            <person name="Eng W."/>
            <person name="Kruse C.P.S."/>
            <person name="Koehler S.I."/>
            <person name="Kunde Y."/>
            <person name="Gleasner C.D."/>
            <person name="You Mak K.T."/>
            <person name="Polle J."/>
            <person name="Hovde B.T."/>
            <person name="Starkenburg S.R."/>
        </authorList>
    </citation>
    <scope>NUCLEOTIDE SEQUENCE [LARGE SCALE GENOMIC DNA]</scope>
    <source>
        <strain evidence="4 5">DOE0152z</strain>
    </source>
</reference>
<proteinExistence type="inferred from homology"/>
<dbReference type="SUPFAM" id="SSF49590">
    <property type="entry name" value="PHL pollen allergen"/>
    <property type="match status" value="1"/>
</dbReference>
<dbReference type="PANTHER" id="PTHR31692:SF5">
    <property type="entry name" value="EXPANSIN-B3"/>
    <property type="match status" value="1"/>
</dbReference>
<dbReference type="Gene3D" id="2.40.40.10">
    <property type="entry name" value="RlpA-like domain"/>
    <property type="match status" value="1"/>
</dbReference>
<dbReference type="EMBL" id="CP126212">
    <property type="protein sequence ID" value="WIA14288.1"/>
    <property type="molecule type" value="Genomic_DNA"/>
</dbReference>
<evidence type="ECO:0000259" key="3">
    <source>
        <dbReference type="PROSITE" id="PS50843"/>
    </source>
</evidence>
<evidence type="ECO:0000313" key="4">
    <source>
        <dbReference type="EMBL" id="WIA14288.1"/>
    </source>
</evidence>
<dbReference type="PROSITE" id="PS50843">
    <property type="entry name" value="EXPANSIN_CBD"/>
    <property type="match status" value="1"/>
</dbReference>
<feature type="domain" description="Expansin-like CBD" evidence="3">
    <location>
        <begin position="200"/>
        <end position="267"/>
    </location>
</feature>
<keyword evidence="5" id="KW-1185">Reference proteome</keyword>
<protein>
    <recommendedName>
        <fullName evidence="6">Expansin-like EG45 domain-containing protein</fullName>
    </recommendedName>
</protein>
<evidence type="ECO:0008006" key="6">
    <source>
        <dbReference type="Google" id="ProtNLM"/>
    </source>
</evidence>
<dbReference type="InterPro" id="IPR007112">
    <property type="entry name" value="Expansin/allergen_DPBB_dom"/>
</dbReference>
<dbReference type="Gene3D" id="2.60.40.760">
    <property type="entry name" value="Expansin, cellulose-binding-like domain"/>
    <property type="match status" value="1"/>
</dbReference>
<dbReference type="Proteomes" id="UP001244341">
    <property type="component" value="Chromosome 5b"/>
</dbReference>
<sequence length="287" mass="30220">MTLASAAEKVLEPSKTTQVRCLFTSLRRSTKEMKSVVAACVLVCLALGASAQAPGQWISGTASHTNGPEGNNLKLGFPSSLPDASCGYGSLTAAEFPGFKLAGVAPNSILKDKSMGGCGTCLEVKCTDKTYCANSPTETVMVYDTCKDCTTNQLNLNAQVFDKLAFLELGNMPIMYRQVPCPFAGNIVVRVNNYRATAGGWLRLALRNVAGNADISSVEVARAGTANWIPMKNSFGANWELSKLPAAPLDLRVTTKSGQKAVLSGVITEAVAGKEGVNIPTTAQFKA</sequence>
<name>A0ABY8U0Y1_TETOB</name>
<dbReference type="CDD" id="cd22271">
    <property type="entry name" value="DPBB_EXP_N-like"/>
    <property type="match status" value="1"/>
</dbReference>
<dbReference type="InterPro" id="IPR036749">
    <property type="entry name" value="Expansin_CBD_sf"/>
</dbReference>
<dbReference type="PANTHER" id="PTHR31692">
    <property type="entry name" value="EXPANSIN-B3"/>
    <property type="match status" value="1"/>
</dbReference>
<organism evidence="4 5">
    <name type="scientific">Tetradesmus obliquus</name>
    <name type="common">Green alga</name>
    <name type="synonym">Acutodesmus obliquus</name>
    <dbReference type="NCBI Taxonomy" id="3088"/>
    <lineage>
        <taxon>Eukaryota</taxon>
        <taxon>Viridiplantae</taxon>
        <taxon>Chlorophyta</taxon>
        <taxon>core chlorophytes</taxon>
        <taxon>Chlorophyceae</taxon>
        <taxon>CS clade</taxon>
        <taxon>Sphaeropleales</taxon>
        <taxon>Scenedesmaceae</taxon>
        <taxon>Tetradesmus</taxon>
    </lineage>
</organism>
<gene>
    <name evidence="4" type="ORF">OEZ85_002822</name>
</gene>